<gene>
    <name evidence="3" type="ORF">HELGO_WM33601</name>
</gene>
<dbReference type="InterPro" id="IPR027417">
    <property type="entry name" value="P-loop_NTPase"/>
</dbReference>
<dbReference type="AlphaFoldDB" id="A0A6S6T9E1"/>
<dbReference type="SUPFAM" id="SSF56436">
    <property type="entry name" value="C-type lectin-like"/>
    <property type="match status" value="1"/>
</dbReference>
<evidence type="ECO:0000256" key="1">
    <source>
        <dbReference type="SAM" id="MobiDB-lite"/>
    </source>
</evidence>
<dbReference type="Pfam" id="PF03781">
    <property type="entry name" value="FGE-sulfatase"/>
    <property type="match status" value="1"/>
</dbReference>
<dbReference type="GO" id="GO:0120147">
    <property type="term" value="F:formylglycine-generating oxidase activity"/>
    <property type="evidence" value="ECO:0007669"/>
    <property type="project" value="TreeGrafter"/>
</dbReference>
<dbReference type="SUPFAM" id="SSF52540">
    <property type="entry name" value="P-loop containing nucleoside triphosphate hydrolases"/>
    <property type="match status" value="1"/>
</dbReference>
<feature type="compositionally biased region" description="Acidic residues" evidence="1">
    <location>
        <begin position="67"/>
        <end position="83"/>
    </location>
</feature>
<organism evidence="3">
    <name type="scientific">uncultured Thiotrichaceae bacterium</name>
    <dbReference type="NCBI Taxonomy" id="298394"/>
    <lineage>
        <taxon>Bacteria</taxon>
        <taxon>Pseudomonadati</taxon>
        <taxon>Pseudomonadota</taxon>
        <taxon>Gammaproteobacteria</taxon>
        <taxon>Thiotrichales</taxon>
        <taxon>Thiotrichaceae</taxon>
        <taxon>environmental samples</taxon>
    </lineage>
</organism>
<feature type="domain" description="Sulfatase-modifying factor enzyme-like" evidence="2">
    <location>
        <begin position="581"/>
        <end position="833"/>
    </location>
</feature>
<dbReference type="PANTHER" id="PTHR23150">
    <property type="entry name" value="SULFATASE MODIFYING FACTOR 1, 2"/>
    <property type="match status" value="1"/>
</dbReference>
<proteinExistence type="predicted"/>
<dbReference type="Gene3D" id="3.90.1580.10">
    <property type="entry name" value="paralog of FGE (formylglycine-generating enzyme)"/>
    <property type="match status" value="1"/>
</dbReference>
<sequence length="847" mass="95535">MPVSLKRGEEDQLSALSVLNQHNKLVLTGDPGSGKSAFVNYLALCMAGEYLGDPHANINLLTAPVADDDGNPETEEIEVEGSEETEKREVRQPWDHGAKIPLRIILRDFSASEYFPDTNDTADVCQVMSFIEAQLQSIECADYFEVLKAKLRLGDVLVMFDGLDEVPQAGDRRKRLLACIEGFTKSYSDCWILVTCRPYAYQDKQWRLEDFADTRLAEFGRGQIIRFIQRWYDNAPDLEQHSAQQRAEKLQQAILGRDALTELAKRPLLLSLIAYLHANRHDLPERRADLYERLLELLIDEWEKARFKADDEESARERDQSSLAEFLQIGQDTIRLVLERLAFKAHAAQGAGQTGTADISAKDLIFELSKAAKEKNKQIKEWELCEYLRDRVGILYQRGGATEYDAVYTFPHRSFQEFLAASYFRRDEDGLFDYFQATFTASGFELDDESWQCLAAHLGRTDPDRWREVVVLLGGMKSLKEPGPVWDFLKALVEESEGEKAAEQQAWGLRLAAEILAESLNRDNLNRSQRRTFTAIQQALPDVLGTAYLAAQERVAVGNYLAEIGDPRPEVLNVDEMPFCYVPAGVFSMGGGKELHEYDLSYNYWIAQHPVTVAQFREYVAATGAVIERPQALNGPLNTPVVRISQQEAVLFCEWLTAYWQTEGVITSDWRVTLPNEPEWEKAARGGHQYLAEPLVVCAGQAFNTEFVKAVMTENETPERTYPWGNEEASAELLNYDFNVAGVTTGGIYPRGVSPYGCHDLSGGVWECTRSEGGDFPYPAVGTEDWKQREGSELTSCVFRGGAFGSLQYDVRCAIRYNFRPVGRGDVVGFRVVLSPLLSLTLEHDER</sequence>
<dbReference type="Gene3D" id="3.40.50.300">
    <property type="entry name" value="P-loop containing nucleotide triphosphate hydrolases"/>
    <property type="match status" value="1"/>
</dbReference>
<dbReference type="InterPro" id="IPR005532">
    <property type="entry name" value="SUMF_dom"/>
</dbReference>
<evidence type="ECO:0000313" key="3">
    <source>
        <dbReference type="EMBL" id="CAA6812010.1"/>
    </source>
</evidence>
<name>A0A6S6T9E1_9GAMM</name>
<dbReference type="InterPro" id="IPR042095">
    <property type="entry name" value="SUMF_sf"/>
</dbReference>
<accession>A0A6S6T9E1</accession>
<dbReference type="InterPro" id="IPR016187">
    <property type="entry name" value="CTDL_fold"/>
</dbReference>
<protein>
    <recommendedName>
        <fullName evidence="2">Sulfatase-modifying factor enzyme-like domain-containing protein</fullName>
    </recommendedName>
</protein>
<dbReference type="EMBL" id="CACVAT010000179">
    <property type="protein sequence ID" value="CAA6812010.1"/>
    <property type="molecule type" value="Genomic_DNA"/>
</dbReference>
<dbReference type="InterPro" id="IPR051043">
    <property type="entry name" value="Sulfatase_Mod_Factor_Kinase"/>
</dbReference>
<evidence type="ECO:0000259" key="2">
    <source>
        <dbReference type="Pfam" id="PF03781"/>
    </source>
</evidence>
<feature type="region of interest" description="Disordered" evidence="1">
    <location>
        <begin position="67"/>
        <end position="91"/>
    </location>
</feature>
<reference evidence="3" key="1">
    <citation type="submission" date="2020-01" db="EMBL/GenBank/DDBJ databases">
        <authorList>
            <person name="Meier V. D."/>
            <person name="Meier V D."/>
        </authorList>
    </citation>
    <scope>NUCLEOTIDE SEQUENCE</scope>
    <source>
        <strain evidence="3">HLG_WM_MAG_09</strain>
    </source>
</reference>
<dbReference type="PANTHER" id="PTHR23150:SF19">
    <property type="entry name" value="FORMYLGLYCINE-GENERATING ENZYME"/>
    <property type="match status" value="1"/>
</dbReference>